<evidence type="ECO:0000256" key="3">
    <source>
        <dbReference type="PROSITE-ProRule" id="PRU00023"/>
    </source>
</evidence>
<evidence type="ECO:0000256" key="4">
    <source>
        <dbReference type="SAM" id="MobiDB-lite"/>
    </source>
</evidence>
<evidence type="ECO:0000313" key="6">
    <source>
        <dbReference type="Proteomes" id="UP000829685"/>
    </source>
</evidence>
<evidence type="ECO:0008006" key="7">
    <source>
        <dbReference type="Google" id="ProtNLM"/>
    </source>
</evidence>
<dbReference type="Pfam" id="PF12796">
    <property type="entry name" value="Ank_2"/>
    <property type="match status" value="2"/>
</dbReference>
<keyword evidence="2 3" id="KW-0040">ANK repeat</keyword>
<accession>A0A9P9WPK1</accession>
<feature type="repeat" description="ANK" evidence="3">
    <location>
        <begin position="168"/>
        <end position="196"/>
    </location>
</feature>
<dbReference type="AlphaFoldDB" id="A0A9P9WPK1"/>
<keyword evidence="1" id="KW-0677">Repeat</keyword>
<dbReference type="Gene3D" id="1.25.40.20">
    <property type="entry name" value="Ankyrin repeat-containing domain"/>
    <property type="match status" value="4"/>
</dbReference>
<dbReference type="PANTHER" id="PTHR24126:SF14">
    <property type="entry name" value="ANK_REP_REGION DOMAIN-CONTAINING PROTEIN"/>
    <property type="match status" value="1"/>
</dbReference>
<comment type="caution">
    <text evidence="5">The sequence shown here is derived from an EMBL/GenBank/DDBJ whole genome shotgun (WGS) entry which is preliminary data.</text>
</comment>
<dbReference type="Pfam" id="PF00023">
    <property type="entry name" value="Ank"/>
    <property type="match status" value="1"/>
</dbReference>
<evidence type="ECO:0000256" key="1">
    <source>
        <dbReference type="ARBA" id="ARBA00022737"/>
    </source>
</evidence>
<evidence type="ECO:0000313" key="5">
    <source>
        <dbReference type="EMBL" id="KAI1873561.1"/>
    </source>
</evidence>
<keyword evidence="6" id="KW-1185">Reference proteome</keyword>
<dbReference type="SMART" id="SM00248">
    <property type="entry name" value="ANK"/>
    <property type="match status" value="11"/>
</dbReference>
<organism evidence="5 6">
    <name type="scientific">Neoarthrinium moseri</name>
    <dbReference type="NCBI Taxonomy" id="1658444"/>
    <lineage>
        <taxon>Eukaryota</taxon>
        <taxon>Fungi</taxon>
        <taxon>Dikarya</taxon>
        <taxon>Ascomycota</taxon>
        <taxon>Pezizomycotina</taxon>
        <taxon>Sordariomycetes</taxon>
        <taxon>Xylariomycetidae</taxon>
        <taxon>Amphisphaeriales</taxon>
        <taxon>Apiosporaceae</taxon>
        <taxon>Neoarthrinium</taxon>
    </lineage>
</organism>
<gene>
    <name evidence="5" type="ORF">JX265_005183</name>
</gene>
<dbReference type="Proteomes" id="UP000829685">
    <property type="component" value="Unassembled WGS sequence"/>
</dbReference>
<evidence type="ECO:0000256" key="2">
    <source>
        <dbReference type="ARBA" id="ARBA00023043"/>
    </source>
</evidence>
<dbReference type="EMBL" id="JAFIMR010000010">
    <property type="protein sequence ID" value="KAI1873561.1"/>
    <property type="molecule type" value="Genomic_DNA"/>
</dbReference>
<feature type="repeat" description="ANK" evidence="3">
    <location>
        <begin position="310"/>
        <end position="343"/>
    </location>
</feature>
<dbReference type="PROSITE" id="PS50088">
    <property type="entry name" value="ANK_REPEAT"/>
    <property type="match status" value="3"/>
</dbReference>
<dbReference type="PRINTS" id="PR01415">
    <property type="entry name" value="ANKYRIN"/>
</dbReference>
<feature type="compositionally biased region" description="Basic and acidic residues" evidence="4">
    <location>
        <begin position="121"/>
        <end position="130"/>
    </location>
</feature>
<dbReference type="SUPFAM" id="SSF48403">
    <property type="entry name" value="Ankyrin repeat"/>
    <property type="match status" value="2"/>
</dbReference>
<dbReference type="InterPro" id="IPR036770">
    <property type="entry name" value="Ankyrin_rpt-contain_sf"/>
</dbReference>
<sequence length="946" mass="104117">MARFSDIPVELLLHVVRLLGTWTDLTAVLAVNRYTKKVVQPFILDQLANTDLLSVYLSWLIDNQHADAVQAVLDFGADPNEILSQLKTRLILDEAFTSSSSPSPVITLHYRRAGGLEASLKEPGHCREKDDPGEDDLGEVSNGVAAPGKSGLSRPWRLLEYLSFYRGADFSPLHLAAQRGNVEIVANLLGRGADVESLFLDTLGSAAMAMRILFPGLQQGQNTADQTRPYVYFTPLYMAAISANISAAKCLLASGASAKRCIVPKHNLLVSGWMVPTTIIHLAAFVGSSELVKYVVDNRYDSGINSNDESGLSPLAYATVSGNLSTVGPYLLQKGANPNVTTSLKCSLLLETCWHGRFGDALLLLDYGVELGKSQDLIVPALHACCRTNNGPLRMSSKWQSDIPTSSDRHLRAQVVKRLVESGADVNEQVQFPGLGPDTTTPVLLAAESGLVDVVAELIAAGANVSVPNAMHRNALLAAMGGHQDLQSKYDTISYLLEQGCDVNERTAWGGTPLHILGTMSTRNSHSYCDHCEEMIGRELITRGTDIHARTTQSQPITVFQVFCKLGSYTLCKVLADLGAANSLKPQEFKTIFRKLVQSRSVHRRDTEAIKMLDLLLSLDRTQSILKDADCFDFAVFSGDTIIAQMLLERNCSLESNGTQNYHFVSRACLIGAVGVVALLLDRGEDANEPRSLDLQGKTRFQTPLECAIRYSHDLTGYLLEHRQKSFQLVKLLLDRGAFLGGHDLVRAVVMQCIGSDLWEILDMLLERCDVGIHSESDISEYLAALCDSKERRCQPELLQVFFKHFLRPPRTLKVVNANFRNRYNQTPISWLLCRYEPLHFCPYEDCNCGERLLDCIVVLMSGGQLSYARSQAAEVDEFLTQWWDDLKGAVRDATLQMGGRVTGTSPGGRGRSTRHCIEFLMNRLGLSSADISNVSTRATFLNTVL</sequence>
<dbReference type="PROSITE" id="PS50297">
    <property type="entry name" value="ANK_REP_REGION"/>
    <property type="match status" value="3"/>
</dbReference>
<feature type="repeat" description="ANK" evidence="3">
    <location>
        <begin position="438"/>
        <end position="470"/>
    </location>
</feature>
<dbReference type="PANTHER" id="PTHR24126">
    <property type="entry name" value="ANKYRIN REPEAT, PH AND SEC7 DOMAIN CONTAINING PROTEIN SECG-RELATED"/>
    <property type="match status" value="1"/>
</dbReference>
<proteinExistence type="predicted"/>
<feature type="region of interest" description="Disordered" evidence="4">
    <location>
        <begin position="121"/>
        <end position="144"/>
    </location>
</feature>
<reference evidence="5" key="1">
    <citation type="submission" date="2021-03" db="EMBL/GenBank/DDBJ databases">
        <title>Revisited historic fungal species revealed as producer of novel bioactive compounds through whole genome sequencing and comparative genomics.</title>
        <authorList>
            <person name="Vignolle G.A."/>
            <person name="Hochenegger N."/>
            <person name="Mach R.L."/>
            <person name="Mach-Aigner A.R."/>
            <person name="Javad Rahimi M."/>
            <person name="Salim K.A."/>
            <person name="Chan C.M."/>
            <person name="Lim L.B.L."/>
            <person name="Cai F."/>
            <person name="Druzhinina I.S."/>
            <person name="U'Ren J.M."/>
            <person name="Derntl C."/>
        </authorList>
    </citation>
    <scope>NUCLEOTIDE SEQUENCE</scope>
    <source>
        <strain evidence="5">TUCIM 5799</strain>
    </source>
</reference>
<dbReference type="InterPro" id="IPR002110">
    <property type="entry name" value="Ankyrin_rpt"/>
</dbReference>
<name>A0A9P9WPK1_9PEZI</name>
<protein>
    <recommendedName>
        <fullName evidence="7">Ankyrin repeat protein</fullName>
    </recommendedName>
</protein>